<accession>A0A1J1J058</accession>
<keyword evidence="5 7" id="KW-0472">Membrane</keyword>
<feature type="transmembrane region" description="Helical" evidence="7">
    <location>
        <begin position="426"/>
        <end position="448"/>
    </location>
</feature>
<evidence type="ECO:0000256" key="2">
    <source>
        <dbReference type="ARBA" id="ARBA00006058"/>
    </source>
</evidence>
<evidence type="ECO:0000256" key="3">
    <source>
        <dbReference type="ARBA" id="ARBA00022692"/>
    </source>
</evidence>
<protein>
    <submittedName>
        <fullName evidence="8">CLUMA_CG018802, isoform A</fullName>
    </submittedName>
</protein>
<keyword evidence="4 7" id="KW-1133">Transmembrane helix</keyword>
<dbReference type="PANTHER" id="PTHR11238">
    <property type="entry name" value="PROMININ ISOFORM D-RELATED"/>
    <property type="match status" value="1"/>
</dbReference>
<evidence type="ECO:0000313" key="9">
    <source>
        <dbReference type="Proteomes" id="UP000183832"/>
    </source>
</evidence>
<comment type="subcellular location">
    <subcellularLocation>
        <location evidence="1">Membrane</location>
        <topology evidence="1">Multi-pass membrane protein</topology>
    </subcellularLocation>
</comment>
<dbReference type="EMBL" id="CVRI01000065">
    <property type="protein sequence ID" value="CRL05775.1"/>
    <property type="molecule type" value="Genomic_DNA"/>
</dbReference>
<comment type="similarity">
    <text evidence="2">Belongs to the prominin family.</text>
</comment>
<feature type="transmembrane region" description="Helical" evidence="7">
    <location>
        <begin position="73"/>
        <end position="95"/>
    </location>
</feature>
<evidence type="ECO:0000256" key="6">
    <source>
        <dbReference type="ARBA" id="ARBA00023180"/>
    </source>
</evidence>
<keyword evidence="6" id="KW-0325">Glycoprotein</keyword>
<organism evidence="8 9">
    <name type="scientific">Clunio marinus</name>
    <dbReference type="NCBI Taxonomy" id="568069"/>
    <lineage>
        <taxon>Eukaryota</taxon>
        <taxon>Metazoa</taxon>
        <taxon>Ecdysozoa</taxon>
        <taxon>Arthropoda</taxon>
        <taxon>Hexapoda</taxon>
        <taxon>Insecta</taxon>
        <taxon>Pterygota</taxon>
        <taxon>Neoptera</taxon>
        <taxon>Endopterygota</taxon>
        <taxon>Diptera</taxon>
        <taxon>Nematocera</taxon>
        <taxon>Chironomoidea</taxon>
        <taxon>Chironomidae</taxon>
        <taxon>Clunio</taxon>
    </lineage>
</organism>
<evidence type="ECO:0000256" key="7">
    <source>
        <dbReference type="SAM" id="Phobius"/>
    </source>
</evidence>
<dbReference type="STRING" id="568069.A0A1J1J058"/>
<sequence>MEAMIDSAASNYIIPSLQLDDGWFIFSSVSKLLSSITPNDMSLIFCILELLRDAVQSKVSILQIILEALKVESGYICLLVIIFLISLIPFCYTIAWCCSRNIKLKAENDMRDIVHSSAHMVLPSDVRVQEERKEKLNKYHCRKRVRVFILQCFTFASLVSILSMFIVNEQIYVSINELPKVIKSALKDAEFFVKSSNHQLQMEVFEQFDRTREKIKIDLEDIDKLLGEQITREISIQTGIDITFETTLDILDKTKELSQRVQFLMNGVLFKTLLLSADAASKVDEIHIQLSVLQRQCNFRDRPLCETLKVKSFEEMGFIGKVQSVNENGILQKLRAMSDEFHDNNLRKLTDELTISKKTYRNYSHQLYQDSTKHLEEVLRQLTIMRNGLNETLNSLSSVVKSALNKIEKIWGSVVSVIEMLIEAAYIGWLIGIVACASTLIVTLFTIIPMSCSCCSGHKYAGGCYLMTSSLLSVFSVLLGLFTIFELLIGGHGEVFICRAMYEKPEYSIIGKLFDNPGIIYSKSSTNGVLPEFLMPSERNAKPFTNVSLSKVLNECERDKSVYEIFQLENLLDLNNVLHYENYLDLTRSIKGIRATESQFIEFTAQIQRIFDDLINNSRGNFTEYRLELVQVSPEKEMINFIDQMQRVSLQIQDVSTVSRMATLTSAAKRIQTSTLQPLEILKNEIIFHLTALEFHINPWMHKIKEIKDSFNQSQKFLNEHSVEICANFSENFRNRLRSNLAIFRNETMQKIHVGIGCGHLFEIYNGVRLLLCRHIIEPINGLFLLSFILLILWTISTPTSLSLASAYDMIENINKQLDSSALQQQSFNVGSTNEFANREVTWSSRPQRSISSQEIDRSNW</sequence>
<dbReference type="InterPro" id="IPR008795">
    <property type="entry name" value="Prominin"/>
</dbReference>
<reference evidence="8 9" key="1">
    <citation type="submission" date="2015-04" db="EMBL/GenBank/DDBJ databases">
        <authorList>
            <person name="Syromyatnikov M.Y."/>
            <person name="Popov V.N."/>
        </authorList>
    </citation>
    <scope>NUCLEOTIDE SEQUENCE [LARGE SCALE GENOMIC DNA]</scope>
</reference>
<keyword evidence="9" id="KW-1185">Reference proteome</keyword>
<dbReference type="AlphaFoldDB" id="A0A1J1J058"/>
<evidence type="ECO:0000256" key="1">
    <source>
        <dbReference type="ARBA" id="ARBA00004141"/>
    </source>
</evidence>
<keyword evidence="3 7" id="KW-0812">Transmembrane</keyword>
<proteinExistence type="inferred from homology"/>
<evidence type="ECO:0000256" key="4">
    <source>
        <dbReference type="ARBA" id="ARBA00022989"/>
    </source>
</evidence>
<feature type="transmembrane region" description="Helical" evidence="7">
    <location>
        <begin position="460"/>
        <end position="485"/>
    </location>
</feature>
<evidence type="ECO:0000313" key="8">
    <source>
        <dbReference type="EMBL" id="CRL05775.1"/>
    </source>
</evidence>
<evidence type="ECO:0000256" key="5">
    <source>
        <dbReference type="ARBA" id="ARBA00023136"/>
    </source>
</evidence>
<feature type="transmembrane region" description="Helical" evidence="7">
    <location>
        <begin position="145"/>
        <end position="167"/>
    </location>
</feature>
<dbReference type="OrthoDB" id="8188647at2759"/>
<dbReference type="PANTHER" id="PTHR11238:SF9">
    <property type="entry name" value="PROMININ, ISOFORM D"/>
    <property type="match status" value="1"/>
</dbReference>
<dbReference type="GO" id="GO:0016020">
    <property type="term" value="C:membrane"/>
    <property type="evidence" value="ECO:0007669"/>
    <property type="project" value="UniProtKB-SubCell"/>
</dbReference>
<name>A0A1J1J058_9DIPT</name>
<dbReference type="Proteomes" id="UP000183832">
    <property type="component" value="Unassembled WGS sequence"/>
</dbReference>
<gene>
    <name evidence="8" type="primary">putative prominin</name>
    <name evidence="8" type="ORF">CLUMA_CG018802</name>
</gene>
<dbReference type="Pfam" id="PF05478">
    <property type="entry name" value="Prominin"/>
    <property type="match status" value="1"/>
</dbReference>
<feature type="transmembrane region" description="Helical" evidence="7">
    <location>
        <begin position="783"/>
        <end position="808"/>
    </location>
</feature>